<gene>
    <name evidence="5" type="ORF">AAG747_21990</name>
</gene>
<organism evidence="5 6">
    <name type="scientific">Rapidithrix thailandica</name>
    <dbReference type="NCBI Taxonomy" id="413964"/>
    <lineage>
        <taxon>Bacteria</taxon>
        <taxon>Pseudomonadati</taxon>
        <taxon>Bacteroidota</taxon>
        <taxon>Cytophagia</taxon>
        <taxon>Cytophagales</taxon>
        <taxon>Flammeovirgaceae</taxon>
        <taxon>Rapidithrix</taxon>
    </lineage>
</organism>
<evidence type="ECO:0000256" key="1">
    <source>
        <dbReference type="ARBA" id="ARBA00023015"/>
    </source>
</evidence>
<keyword evidence="6" id="KW-1185">Reference proteome</keyword>
<sequence>MAKKVNLLPGSSTRKLVPKRNEKLIKMLSEKSFSPELNKIYLFQNHSILVLESGKGLFQVDFSNYDYAAGKALFLSPGQYFRLLAGQYQIRILEFSGEKVQDVYDSRFLFKHLISLGYIDVNHPKLFYEEPEVQHQNTYLLNRAITHWLALNPFNTSQKETHLLFDLKDIVDDRYREPVSMDWVAKKLAEKSYRIKLLTKEKLNRTVVKLTKDKLLLEAQRKVVFTAWTTKEIAYELGFSDPNYFNRFFKLHTRKTPYEFRENYQVDERDTFVRDLLSLIDAHYKEHHTMAFYAGQLHMSVKNLSKKLHQQLDRTVHQLIKEKILNEAKNMLQAQRAVNVIAFELGFKEPNHFSVFFKRNTGQTPTAYQTNF</sequence>
<reference evidence="5 6" key="1">
    <citation type="submission" date="2024-04" db="EMBL/GenBank/DDBJ databases">
        <title>Novel genus in family Flammeovirgaceae.</title>
        <authorList>
            <person name="Nguyen T.H."/>
            <person name="Vuong T.Q."/>
            <person name="Le H."/>
            <person name="Kim S.-G."/>
        </authorList>
    </citation>
    <scope>NUCLEOTIDE SEQUENCE [LARGE SCALE GENOMIC DNA]</scope>
    <source>
        <strain evidence="5 6">JCM 23209</strain>
    </source>
</reference>
<dbReference type="InterPro" id="IPR009057">
    <property type="entry name" value="Homeodomain-like_sf"/>
</dbReference>
<dbReference type="InterPro" id="IPR018060">
    <property type="entry name" value="HTH_AraC"/>
</dbReference>
<dbReference type="Gene3D" id="1.10.10.60">
    <property type="entry name" value="Homeodomain-like"/>
    <property type="match status" value="2"/>
</dbReference>
<dbReference type="GO" id="GO:0003700">
    <property type="term" value="F:DNA-binding transcription factor activity"/>
    <property type="evidence" value="ECO:0007669"/>
    <property type="project" value="InterPro"/>
</dbReference>
<dbReference type="SUPFAM" id="SSF46689">
    <property type="entry name" value="Homeodomain-like"/>
    <property type="match status" value="2"/>
</dbReference>
<evidence type="ECO:0000313" key="5">
    <source>
        <dbReference type="EMBL" id="MEN7550606.1"/>
    </source>
</evidence>
<comment type="caution">
    <text evidence="5">The sequence shown here is derived from an EMBL/GenBank/DDBJ whole genome shotgun (WGS) entry which is preliminary data.</text>
</comment>
<feature type="domain" description="HTH araC/xylS-type" evidence="4">
    <location>
        <begin position="165"/>
        <end position="263"/>
    </location>
</feature>
<dbReference type="EMBL" id="JBDKWZ010000015">
    <property type="protein sequence ID" value="MEN7550606.1"/>
    <property type="molecule type" value="Genomic_DNA"/>
</dbReference>
<dbReference type="SMART" id="SM00342">
    <property type="entry name" value="HTH_ARAC"/>
    <property type="match status" value="2"/>
</dbReference>
<dbReference type="Proteomes" id="UP001403385">
    <property type="component" value="Unassembled WGS sequence"/>
</dbReference>
<keyword evidence="1" id="KW-0805">Transcription regulation</keyword>
<dbReference type="PANTHER" id="PTHR43280">
    <property type="entry name" value="ARAC-FAMILY TRANSCRIPTIONAL REGULATOR"/>
    <property type="match status" value="1"/>
</dbReference>
<dbReference type="RefSeq" id="WP_346823388.1">
    <property type="nucleotide sequence ID" value="NZ_JBDKWZ010000015.1"/>
</dbReference>
<dbReference type="PROSITE" id="PS01124">
    <property type="entry name" value="HTH_ARAC_FAMILY_2"/>
    <property type="match status" value="2"/>
</dbReference>
<keyword evidence="2" id="KW-0238">DNA-binding</keyword>
<keyword evidence="3" id="KW-0804">Transcription</keyword>
<feature type="domain" description="HTH araC/xylS-type" evidence="4">
    <location>
        <begin position="274"/>
        <end position="371"/>
    </location>
</feature>
<dbReference type="GO" id="GO:0043565">
    <property type="term" value="F:sequence-specific DNA binding"/>
    <property type="evidence" value="ECO:0007669"/>
    <property type="project" value="InterPro"/>
</dbReference>
<evidence type="ECO:0000256" key="3">
    <source>
        <dbReference type="ARBA" id="ARBA00023163"/>
    </source>
</evidence>
<dbReference type="Pfam" id="PF12833">
    <property type="entry name" value="HTH_18"/>
    <property type="match status" value="2"/>
</dbReference>
<proteinExistence type="predicted"/>
<evidence type="ECO:0000256" key="2">
    <source>
        <dbReference type="ARBA" id="ARBA00023125"/>
    </source>
</evidence>
<evidence type="ECO:0000259" key="4">
    <source>
        <dbReference type="PROSITE" id="PS01124"/>
    </source>
</evidence>
<dbReference type="PANTHER" id="PTHR43280:SF32">
    <property type="entry name" value="TRANSCRIPTIONAL REGULATORY PROTEIN"/>
    <property type="match status" value="1"/>
</dbReference>
<evidence type="ECO:0000313" key="6">
    <source>
        <dbReference type="Proteomes" id="UP001403385"/>
    </source>
</evidence>
<name>A0AAW9SCA0_9BACT</name>
<accession>A0AAW9SCA0</accession>
<dbReference type="AlphaFoldDB" id="A0AAW9SCA0"/>
<protein>
    <submittedName>
        <fullName evidence="5">AraC family transcriptional regulator</fullName>
    </submittedName>
</protein>